<dbReference type="PANTHER" id="PTHR30432">
    <property type="entry name" value="TRANSCRIPTIONAL REGULATOR MODE"/>
    <property type="match status" value="1"/>
</dbReference>
<dbReference type="EMBL" id="FYEH01000018">
    <property type="protein sequence ID" value="SNB78273.1"/>
    <property type="molecule type" value="Genomic_DNA"/>
</dbReference>
<sequence>MRVDFLGGTPERRLGPGKIALLEAIARTGSISAAGRSLGMSYKRAWDLTDAMNRLFKAPVVETRSGGRDHGGAVLTTTGQCVLETYRALEVRAMSAADTHLAALAELLATPSADG</sequence>
<keyword evidence="3" id="KW-1185">Reference proteome</keyword>
<dbReference type="InterPro" id="IPR051815">
    <property type="entry name" value="Molybdate_resp_trans_reg"/>
</dbReference>
<dbReference type="InterPro" id="IPR000847">
    <property type="entry name" value="LysR_HTH_N"/>
</dbReference>
<dbReference type="GO" id="GO:0003700">
    <property type="term" value="F:DNA-binding transcription factor activity"/>
    <property type="evidence" value="ECO:0007669"/>
    <property type="project" value="InterPro"/>
</dbReference>
<evidence type="ECO:0000259" key="1">
    <source>
        <dbReference type="Pfam" id="PF00126"/>
    </source>
</evidence>
<dbReference type="Gene3D" id="1.10.10.10">
    <property type="entry name" value="Winged helix-like DNA-binding domain superfamily/Winged helix DNA-binding domain"/>
    <property type="match status" value="1"/>
</dbReference>
<dbReference type="Pfam" id="PF00126">
    <property type="entry name" value="HTH_1"/>
    <property type="match status" value="1"/>
</dbReference>
<evidence type="ECO:0000313" key="2">
    <source>
        <dbReference type="EMBL" id="SNB78273.1"/>
    </source>
</evidence>
<gene>
    <name evidence="2" type="ORF">SAMN07250955_11829</name>
</gene>
<accession>A0A212RZZ8</accession>
<proteinExistence type="predicted"/>
<organism evidence="2 3">
    <name type="scientific">Arboricoccus pini</name>
    <dbReference type="NCBI Taxonomy" id="1963835"/>
    <lineage>
        <taxon>Bacteria</taxon>
        <taxon>Pseudomonadati</taxon>
        <taxon>Pseudomonadota</taxon>
        <taxon>Alphaproteobacteria</taxon>
        <taxon>Geminicoccales</taxon>
        <taxon>Geminicoccaceae</taxon>
        <taxon>Arboricoccus</taxon>
    </lineage>
</organism>
<protein>
    <submittedName>
        <fullName evidence="2">Molybdate transport system regulatory protein</fullName>
    </submittedName>
</protein>
<evidence type="ECO:0000313" key="3">
    <source>
        <dbReference type="Proteomes" id="UP000197065"/>
    </source>
</evidence>
<dbReference type="InterPro" id="IPR036388">
    <property type="entry name" value="WH-like_DNA-bd_sf"/>
</dbReference>
<dbReference type="AlphaFoldDB" id="A0A212RZZ8"/>
<dbReference type="InterPro" id="IPR036390">
    <property type="entry name" value="WH_DNA-bd_sf"/>
</dbReference>
<dbReference type="PANTHER" id="PTHR30432:SF1">
    <property type="entry name" value="DNA-BINDING TRANSCRIPTIONAL DUAL REGULATOR MODE"/>
    <property type="match status" value="1"/>
</dbReference>
<dbReference type="Proteomes" id="UP000197065">
    <property type="component" value="Unassembled WGS sequence"/>
</dbReference>
<name>A0A212RZZ8_9PROT</name>
<feature type="domain" description="HTH lysR-type" evidence="1">
    <location>
        <begin position="19"/>
        <end position="80"/>
    </location>
</feature>
<dbReference type="SUPFAM" id="SSF46785">
    <property type="entry name" value="Winged helix' DNA-binding domain"/>
    <property type="match status" value="1"/>
</dbReference>
<reference evidence="2 3" key="1">
    <citation type="submission" date="2017-06" db="EMBL/GenBank/DDBJ databases">
        <authorList>
            <person name="Kim H.J."/>
            <person name="Triplett B.A."/>
        </authorList>
    </citation>
    <scope>NUCLEOTIDE SEQUENCE [LARGE SCALE GENOMIC DNA]</scope>
    <source>
        <strain evidence="2 3">B29T1</strain>
    </source>
</reference>